<keyword evidence="4 7" id="KW-0812">Transmembrane</keyword>
<dbReference type="PANTHER" id="PTHR30086">
    <property type="entry name" value="ARGININE EXPORTER PROTEIN ARGO"/>
    <property type="match status" value="1"/>
</dbReference>
<dbReference type="InterPro" id="IPR001123">
    <property type="entry name" value="LeuE-type"/>
</dbReference>
<feature type="transmembrane region" description="Helical" evidence="7">
    <location>
        <begin position="39"/>
        <end position="67"/>
    </location>
</feature>
<dbReference type="EMBL" id="CP029210">
    <property type="protein sequence ID" value="AWI54718.1"/>
    <property type="molecule type" value="Genomic_DNA"/>
</dbReference>
<name>A0A2U8FVA4_9BURK</name>
<evidence type="ECO:0000256" key="6">
    <source>
        <dbReference type="ARBA" id="ARBA00023136"/>
    </source>
</evidence>
<keyword evidence="3" id="KW-1003">Cell membrane</keyword>
<evidence type="ECO:0000256" key="4">
    <source>
        <dbReference type="ARBA" id="ARBA00022692"/>
    </source>
</evidence>
<evidence type="ECO:0000256" key="5">
    <source>
        <dbReference type="ARBA" id="ARBA00022989"/>
    </source>
</evidence>
<dbReference type="Proteomes" id="UP000244892">
    <property type="component" value="Chromosome"/>
</dbReference>
<evidence type="ECO:0000256" key="3">
    <source>
        <dbReference type="ARBA" id="ARBA00022475"/>
    </source>
</evidence>
<dbReference type="Pfam" id="PF01810">
    <property type="entry name" value="LysE"/>
    <property type="match status" value="1"/>
</dbReference>
<keyword evidence="9" id="KW-1185">Reference proteome</keyword>
<feature type="transmembrane region" description="Helical" evidence="7">
    <location>
        <begin position="6"/>
        <end position="27"/>
    </location>
</feature>
<dbReference type="AlphaFoldDB" id="A0A2U8FVA4"/>
<evidence type="ECO:0000256" key="1">
    <source>
        <dbReference type="ARBA" id="ARBA00004651"/>
    </source>
</evidence>
<keyword evidence="6 7" id="KW-0472">Membrane</keyword>
<dbReference type="PIRSF" id="PIRSF006324">
    <property type="entry name" value="LeuE"/>
    <property type="match status" value="1"/>
</dbReference>
<accession>A0A2U8FVA4</accession>
<reference evidence="8 9" key="1">
    <citation type="submission" date="2018-05" db="EMBL/GenBank/DDBJ databases">
        <title>complete genome sequence of Aquabacterium olei NBRC 110486.</title>
        <authorList>
            <person name="Tang B."/>
            <person name="Chang J."/>
            <person name="Zhang L."/>
            <person name="Yang H."/>
        </authorList>
    </citation>
    <scope>NUCLEOTIDE SEQUENCE [LARGE SCALE GENOMIC DNA]</scope>
    <source>
        <strain evidence="8 9">NBRC 110486</strain>
    </source>
</reference>
<evidence type="ECO:0000256" key="2">
    <source>
        <dbReference type="ARBA" id="ARBA00007928"/>
    </source>
</evidence>
<evidence type="ECO:0000313" key="8">
    <source>
        <dbReference type="EMBL" id="AWI54718.1"/>
    </source>
</evidence>
<evidence type="ECO:0000256" key="7">
    <source>
        <dbReference type="SAM" id="Phobius"/>
    </source>
</evidence>
<proteinExistence type="inferred from homology"/>
<sequence>MDLHVWMAYVAAMTLISVSPGSGALLTMTHSMARGVRGVMPGVLGLQVGLVAVLLVSGVGLGAVLLASEQAFTALKWAGAAYLVWLGIGQWRAADREPEVVADAPAGGATWRMAVTAATPARVCFAQGVLTNVTNPKGIVFMVAVLPQFLDPARPLWLQLLICSATSVVIDLIVMRLGYAHVAAGLQRLMKRPSARRVRDRLFGGVLMALGASLVFVKRAAS</sequence>
<comment type="similarity">
    <text evidence="2">Belongs to the Rht family.</text>
</comment>
<dbReference type="OrthoDB" id="9804822at2"/>
<dbReference type="RefSeq" id="WP_109037709.1">
    <property type="nucleotide sequence ID" value="NZ_CP029210.1"/>
</dbReference>
<dbReference type="KEGG" id="aon:DEH84_15790"/>
<feature type="transmembrane region" description="Helical" evidence="7">
    <location>
        <begin position="200"/>
        <end position="217"/>
    </location>
</feature>
<organism evidence="8 9">
    <name type="scientific">Aquabacterium olei</name>
    <dbReference type="NCBI Taxonomy" id="1296669"/>
    <lineage>
        <taxon>Bacteria</taxon>
        <taxon>Pseudomonadati</taxon>
        <taxon>Pseudomonadota</taxon>
        <taxon>Betaproteobacteria</taxon>
        <taxon>Burkholderiales</taxon>
        <taxon>Aquabacterium</taxon>
    </lineage>
</organism>
<keyword evidence="5 7" id="KW-1133">Transmembrane helix</keyword>
<evidence type="ECO:0000313" key="9">
    <source>
        <dbReference type="Proteomes" id="UP000244892"/>
    </source>
</evidence>
<protein>
    <submittedName>
        <fullName evidence="8">Lysine transporter LysE</fullName>
    </submittedName>
</protein>
<comment type="subcellular location">
    <subcellularLocation>
        <location evidence="1">Cell membrane</location>
        <topology evidence="1">Multi-pass membrane protein</topology>
    </subcellularLocation>
</comment>
<gene>
    <name evidence="8" type="ORF">DEH84_15790</name>
</gene>
<dbReference type="GO" id="GO:0042970">
    <property type="term" value="F:homoserine transmembrane transporter activity"/>
    <property type="evidence" value="ECO:0007669"/>
    <property type="project" value="TreeGrafter"/>
</dbReference>
<feature type="transmembrane region" description="Helical" evidence="7">
    <location>
        <begin position="156"/>
        <end position="179"/>
    </location>
</feature>
<dbReference type="GO" id="GO:0005886">
    <property type="term" value="C:plasma membrane"/>
    <property type="evidence" value="ECO:0007669"/>
    <property type="project" value="UniProtKB-SubCell"/>
</dbReference>
<dbReference type="PANTHER" id="PTHR30086:SF14">
    <property type="entry name" value="HOMOSERINE_HOMOSERINE LACTONE EFFLUX PROTEIN"/>
    <property type="match status" value="1"/>
</dbReference>